<dbReference type="OrthoDB" id="5287468at2"/>
<gene>
    <name evidence="3" type="ORF">SAMN02983003_3034</name>
</gene>
<evidence type="ECO:0000313" key="4">
    <source>
        <dbReference type="Proteomes" id="UP000183447"/>
    </source>
</evidence>
<dbReference type="PANTHER" id="PTHR42949">
    <property type="entry name" value="ANAEROBIC GLYCEROL-3-PHOSPHATE DEHYDROGENASE SUBUNIT B"/>
    <property type="match status" value="1"/>
</dbReference>
<dbReference type="Gene3D" id="3.10.20.440">
    <property type="entry name" value="2Fe-2S iron-sulphur cluster binding domain, sarcosine oxidase, alpha subunit, N-terminal domain"/>
    <property type="match status" value="1"/>
</dbReference>
<feature type="region of interest" description="Disordered" evidence="2">
    <location>
        <begin position="677"/>
        <end position="698"/>
    </location>
</feature>
<evidence type="ECO:0000256" key="1">
    <source>
        <dbReference type="ARBA" id="ARBA00023002"/>
    </source>
</evidence>
<keyword evidence="4" id="KW-1185">Reference proteome</keyword>
<dbReference type="PRINTS" id="PR00469">
    <property type="entry name" value="PNDRDTASEII"/>
</dbReference>
<dbReference type="GO" id="GO:0016491">
    <property type="term" value="F:oxidoreductase activity"/>
    <property type="evidence" value="ECO:0007669"/>
    <property type="project" value="UniProtKB-KW"/>
</dbReference>
<dbReference type="SUPFAM" id="SSF51905">
    <property type="entry name" value="FAD/NAD(P)-binding domain"/>
    <property type="match status" value="1"/>
</dbReference>
<accession>A0A1K2I0G5</accession>
<dbReference type="InterPro" id="IPR036188">
    <property type="entry name" value="FAD/NAD-bd_sf"/>
</dbReference>
<dbReference type="AlphaFoldDB" id="A0A1K2I0G5"/>
<sequence length="698" mass="72704">MSLSAASRRLDAGAGPLAGRTITRERSFTFRLDGQVIAALPGDTVLSAVLAHGIDSIGTYKGHPLALHERLSPSALPRRHREEVASALPLARMPAVEGADLVTLARPDSATAGLGQLRQRFSAARSLNFRLDAPGDFVEPWRDGEVRETLRADVIIVGGGVTGLTAALQLARNGVSVALFERRSVVGGDAGFYGAVEDEEPPDQLVARMANEAAALPGLSIHLCAEVVAVTDGAVRVHLCRPDTHGPRGVMAEAQARLVVLATGTLERLPVFSGNRLPGVSGAVTAYQRAAQFGLWSGSPTILATQSNAGYRLALMAGNAGVEIARIVDSRVNAQSRFIDFCKASGFTLAGGQMPRYAVPRSGGRGLSVGFAMQGEEAVQASGPFDCEGLVIAGSTQPDITLWCRAGGGAVWNARAGRLEGRGERAGLMMAGSAAGLRNTSACLAAGAAVAAAYLGHKLPLIDDTQIETVFETADDTNPLAPPSGEQAIPAFLDVGDTLLTRPVTRRPRLVDRLLRRRPPQWDPLVQGSALGLCDLVAAVHLGVIPRGGAGSLAAERCLAPASIATGPSPLPPPPQLTGLPPYLAGRFGPAPMLWTVLSDDSRFFEVGCLAFADAAETDPGKALGVIVAPAPGRRSGGLLLLGKPDAAPGERFSIRDENGAVPVRLIERFRTDSLRTGTLTAAESRPADKAQKTAPKP</sequence>
<protein>
    <submittedName>
        <fullName evidence="3">Sarcosine oxidase subunit alpha</fullName>
    </submittedName>
</protein>
<dbReference type="RefSeq" id="WP_072345040.1">
    <property type="nucleotide sequence ID" value="NZ_FPKU01000003.1"/>
</dbReference>
<name>A0A1K2I0G5_9HYPH</name>
<dbReference type="PANTHER" id="PTHR42949:SF3">
    <property type="entry name" value="ANAEROBIC GLYCEROL-3-PHOSPHATE DEHYDROGENASE SUBUNIT B"/>
    <property type="match status" value="1"/>
</dbReference>
<organism evidence="3 4">
    <name type="scientific">Devosia enhydra</name>
    <dbReference type="NCBI Taxonomy" id="665118"/>
    <lineage>
        <taxon>Bacteria</taxon>
        <taxon>Pseudomonadati</taxon>
        <taxon>Pseudomonadota</taxon>
        <taxon>Alphaproteobacteria</taxon>
        <taxon>Hyphomicrobiales</taxon>
        <taxon>Devosiaceae</taxon>
        <taxon>Devosia</taxon>
    </lineage>
</organism>
<dbReference type="PRINTS" id="PR00368">
    <property type="entry name" value="FADPNR"/>
</dbReference>
<dbReference type="STRING" id="665118.SAMN02983003_3034"/>
<reference evidence="3 4" key="1">
    <citation type="submission" date="2016-11" db="EMBL/GenBank/DDBJ databases">
        <authorList>
            <person name="Jaros S."/>
            <person name="Januszkiewicz K."/>
            <person name="Wedrychowicz H."/>
        </authorList>
    </citation>
    <scope>NUCLEOTIDE SEQUENCE [LARGE SCALE GENOMIC DNA]</scope>
    <source>
        <strain evidence="3 4">ATCC 23634</strain>
    </source>
</reference>
<dbReference type="EMBL" id="FPKU01000003">
    <property type="protein sequence ID" value="SFZ85862.1"/>
    <property type="molecule type" value="Genomic_DNA"/>
</dbReference>
<dbReference type="InterPro" id="IPR051691">
    <property type="entry name" value="Metab_Enz_Cyan_OpOx_G3PDH"/>
</dbReference>
<dbReference type="Gene3D" id="3.50.50.60">
    <property type="entry name" value="FAD/NAD(P)-binding domain"/>
    <property type="match status" value="1"/>
</dbReference>
<dbReference type="Pfam" id="PF12831">
    <property type="entry name" value="FAD_oxidored"/>
    <property type="match status" value="1"/>
</dbReference>
<proteinExistence type="predicted"/>
<evidence type="ECO:0000256" key="2">
    <source>
        <dbReference type="SAM" id="MobiDB-lite"/>
    </source>
</evidence>
<keyword evidence="1" id="KW-0560">Oxidoreductase</keyword>
<evidence type="ECO:0000313" key="3">
    <source>
        <dbReference type="EMBL" id="SFZ85862.1"/>
    </source>
</evidence>
<dbReference type="InterPro" id="IPR042204">
    <property type="entry name" value="2Fe-2S-bd_N"/>
</dbReference>
<dbReference type="Proteomes" id="UP000183447">
    <property type="component" value="Unassembled WGS sequence"/>
</dbReference>